<accession>A0A1V4BRC0</accession>
<name>A0A1V4BRC0_MICAE</name>
<dbReference type="EMBL" id="MVGR01000004">
    <property type="protein sequence ID" value="OPF16749.1"/>
    <property type="molecule type" value="Genomic_DNA"/>
</dbReference>
<protein>
    <recommendedName>
        <fullName evidence="10">Addiction module toxin, HicA family</fullName>
    </recommendedName>
</protein>
<evidence type="ECO:0008006" key="10">
    <source>
        <dbReference type="Google" id="ProtNLM"/>
    </source>
</evidence>
<evidence type="ECO:0000256" key="5">
    <source>
        <dbReference type="ARBA" id="ARBA00022801"/>
    </source>
</evidence>
<dbReference type="SUPFAM" id="SSF54786">
    <property type="entry name" value="YcfA/nrd intein domain"/>
    <property type="match status" value="1"/>
</dbReference>
<dbReference type="Pfam" id="PF07927">
    <property type="entry name" value="HicA_toxin"/>
    <property type="match status" value="1"/>
</dbReference>
<reference evidence="8 9" key="1">
    <citation type="submission" date="2017-02" db="EMBL/GenBank/DDBJ databases">
        <title>Genome sequence of Microcystis aeruginosa KW.</title>
        <authorList>
            <person name="Oh H.-M."/>
            <person name="Ahn C.-Y."/>
            <person name="Jeong H."/>
            <person name="Srivastava A."/>
            <person name="Lee H.-G."/>
            <person name="Kang S.-R."/>
        </authorList>
    </citation>
    <scope>NUCLEOTIDE SEQUENCE [LARGE SCALE GENOMIC DNA]</scope>
    <source>
        <strain evidence="8 9">KW</strain>
    </source>
</reference>
<gene>
    <name evidence="8" type="ORF">B1L04_11315</name>
</gene>
<evidence type="ECO:0000256" key="6">
    <source>
        <dbReference type="ARBA" id="ARBA00022884"/>
    </source>
</evidence>
<evidence type="ECO:0000256" key="2">
    <source>
        <dbReference type="ARBA" id="ARBA00022649"/>
    </source>
</evidence>
<keyword evidence="3" id="KW-0540">Nuclease</keyword>
<evidence type="ECO:0000256" key="3">
    <source>
        <dbReference type="ARBA" id="ARBA00022722"/>
    </source>
</evidence>
<evidence type="ECO:0000313" key="8">
    <source>
        <dbReference type="EMBL" id="OPF16749.1"/>
    </source>
</evidence>
<keyword evidence="2" id="KW-1277">Toxin-antitoxin system</keyword>
<dbReference type="InterPro" id="IPR038570">
    <property type="entry name" value="HicA_sf"/>
</dbReference>
<keyword evidence="4" id="KW-0255">Endonuclease</keyword>
<dbReference type="InterPro" id="IPR012933">
    <property type="entry name" value="HicA_mRNA_interferase"/>
</dbReference>
<organism evidence="8 9">
    <name type="scientific">Microcystis aeruginosa KW</name>
    <dbReference type="NCBI Taxonomy" id="1960155"/>
    <lineage>
        <taxon>Bacteria</taxon>
        <taxon>Bacillati</taxon>
        <taxon>Cyanobacteriota</taxon>
        <taxon>Cyanophyceae</taxon>
        <taxon>Oscillatoriophycideae</taxon>
        <taxon>Chroococcales</taxon>
        <taxon>Microcystaceae</taxon>
        <taxon>Microcystis</taxon>
    </lineage>
</organism>
<dbReference type="Proteomes" id="UP000189835">
    <property type="component" value="Unassembled WGS sequence"/>
</dbReference>
<dbReference type="GO" id="GO:0004519">
    <property type="term" value="F:endonuclease activity"/>
    <property type="evidence" value="ECO:0007669"/>
    <property type="project" value="UniProtKB-KW"/>
</dbReference>
<dbReference type="AlphaFoldDB" id="A0A1V4BRC0"/>
<keyword evidence="7" id="KW-0346">Stress response</keyword>
<keyword evidence="5" id="KW-0378">Hydrolase</keyword>
<comment type="caution">
    <text evidence="8">The sequence shown here is derived from an EMBL/GenBank/DDBJ whole genome shotgun (WGS) entry which is preliminary data.</text>
</comment>
<dbReference type="Gene3D" id="3.30.920.30">
    <property type="entry name" value="Hypothetical protein"/>
    <property type="match status" value="1"/>
</dbReference>
<comment type="similarity">
    <text evidence="1">Belongs to the HicA mRNA interferase family.</text>
</comment>
<evidence type="ECO:0000256" key="1">
    <source>
        <dbReference type="ARBA" id="ARBA00006620"/>
    </source>
</evidence>
<evidence type="ECO:0000256" key="4">
    <source>
        <dbReference type="ARBA" id="ARBA00022759"/>
    </source>
</evidence>
<proteinExistence type="inferred from homology"/>
<dbReference type="GO" id="GO:0016787">
    <property type="term" value="F:hydrolase activity"/>
    <property type="evidence" value="ECO:0007669"/>
    <property type="project" value="UniProtKB-KW"/>
</dbReference>
<evidence type="ECO:0000313" key="9">
    <source>
        <dbReference type="Proteomes" id="UP000189835"/>
    </source>
</evidence>
<dbReference type="GO" id="GO:0003729">
    <property type="term" value="F:mRNA binding"/>
    <property type="evidence" value="ECO:0007669"/>
    <property type="project" value="InterPro"/>
</dbReference>
<keyword evidence="6" id="KW-0694">RNA-binding</keyword>
<sequence>MTRLRRMNADEVERILRKYNFELISQKGSHRKWRGRDQDTQVIVPYHQGRDLPTGTLRNIMITAMIPEGEWKSP</sequence>
<evidence type="ECO:0000256" key="7">
    <source>
        <dbReference type="ARBA" id="ARBA00023016"/>
    </source>
</evidence>